<dbReference type="EMBL" id="CP071091">
    <property type="protein sequence ID" value="QSQ14177.1"/>
    <property type="molecule type" value="Genomic_DNA"/>
</dbReference>
<evidence type="ECO:0000259" key="4">
    <source>
        <dbReference type="PROSITE" id="PS01124"/>
    </source>
</evidence>
<keyword evidence="3" id="KW-0804">Transcription</keyword>
<keyword evidence="2" id="KW-0238">DNA-binding</keyword>
<keyword evidence="1" id="KW-0805">Transcription regulation</keyword>
<evidence type="ECO:0000256" key="2">
    <source>
        <dbReference type="ARBA" id="ARBA00023125"/>
    </source>
</evidence>
<feature type="domain" description="HTH araC/xylS-type" evidence="4">
    <location>
        <begin position="167"/>
        <end position="264"/>
    </location>
</feature>
<dbReference type="InterPro" id="IPR018060">
    <property type="entry name" value="HTH_AraC"/>
</dbReference>
<dbReference type="InterPro" id="IPR018062">
    <property type="entry name" value="HTH_AraC-typ_CS"/>
</dbReference>
<proteinExistence type="predicted"/>
<dbReference type="PRINTS" id="PR00032">
    <property type="entry name" value="HTHARAC"/>
</dbReference>
<dbReference type="PROSITE" id="PS00041">
    <property type="entry name" value="HTH_ARAC_FAMILY_1"/>
    <property type="match status" value="1"/>
</dbReference>
<dbReference type="InterPro" id="IPR020449">
    <property type="entry name" value="Tscrpt_reg_AraC-type_HTH"/>
</dbReference>
<dbReference type="Gene3D" id="1.10.10.60">
    <property type="entry name" value="Homeodomain-like"/>
    <property type="match status" value="2"/>
</dbReference>
<keyword evidence="6" id="KW-1185">Reference proteome</keyword>
<gene>
    <name evidence="5" type="ORF">JY572_38690</name>
</gene>
<sequence>MRTTVLHRSRSLTVLDYRCDAKPGERAVEEQHAAFSVSYVRRGSFGYHSRGHAHELVAGATLVGHPGDTFRCTHEHHLAGDECLSFQLSDALVEELGASREVWRLGALPPGPSLMMLGELAQQTAEGRTHLGLDEVALVFAARFVGTVSGTRGSSPRMHAKNRRRAVEAALLLEEQADEPLTLEGVAAELDLSPFHFLRIFREVLGVTPHQYLVRLRLRQAARLLATDVPIARIAFDVGFGDLSNFVRTFRRAAGVSPSAFRKASRGDRKILQEKMRSSS</sequence>
<dbReference type="InterPro" id="IPR050204">
    <property type="entry name" value="AraC_XylS_family_regulators"/>
</dbReference>
<dbReference type="PANTHER" id="PTHR46796">
    <property type="entry name" value="HTH-TYPE TRANSCRIPTIONAL ACTIVATOR RHAS-RELATED"/>
    <property type="match status" value="1"/>
</dbReference>
<dbReference type="InterPro" id="IPR009057">
    <property type="entry name" value="Homeodomain-like_sf"/>
</dbReference>
<dbReference type="PROSITE" id="PS01124">
    <property type="entry name" value="HTH_ARAC_FAMILY_2"/>
    <property type="match status" value="1"/>
</dbReference>
<dbReference type="SUPFAM" id="SSF46689">
    <property type="entry name" value="Homeodomain-like"/>
    <property type="match status" value="2"/>
</dbReference>
<dbReference type="Proteomes" id="UP000663090">
    <property type="component" value="Chromosome"/>
</dbReference>
<evidence type="ECO:0000313" key="5">
    <source>
        <dbReference type="EMBL" id="QSQ14177.1"/>
    </source>
</evidence>
<dbReference type="RefSeq" id="WP_206715971.1">
    <property type="nucleotide sequence ID" value="NZ_CP071091.1"/>
</dbReference>
<dbReference type="SMART" id="SM00342">
    <property type="entry name" value="HTH_ARAC"/>
    <property type="match status" value="1"/>
</dbReference>
<reference evidence="5 6" key="1">
    <citation type="submission" date="2021-02" db="EMBL/GenBank/DDBJ databases">
        <title>De Novo genome assembly of isolated myxobacteria.</title>
        <authorList>
            <person name="Stevens D.C."/>
        </authorList>
    </citation>
    <scope>NUCLEOTIDE SEQUENCE [LARGE SCALE GENOMIC DNA]</scope>
    <source>
        <strain evidence="5 6">SCHIC003</strain>
    </source>
</reference>
<dbReference type="Pfam" id="PF12833">
    <property type="entry name" value="HTH_18"/>
    <property type="match status" value="1"/>
</dbReference>
<name>A0ABX7N5Z5_9BACT</name>
<dbReference type="PANTHER" id="PTHR46796:SF14">
    <property type="entry name" value="TRANSCRIPTIONAL REGULATORY PROTEIN"/>
    <property type="match status" value="1"/>
</dbReference>
<organism evidence="5 6">
    <name type="scientific">Myxococcus landrumensis</name>
    <dbReference type="NCBI Taxonomy" id="2813577"/>
    <lineage>
        <taxon>Bacteria</taxon>
        <taxon>Pseudomonadati</taxon>
        <taxon>Myxococcota</taxon>
        <taxon>Myxococcia</taxon>
        <taxon>Myxococcales</taxon>
        <taxon>Cystobacterineae</taxon>
        <taxon>Myxococcaceae</taxon>
        <taxon>Myxococcus</taxon>
    </lineage>
</organism>
<protein>
    <submittedName>
        <fullName evidence="5">Helix-turn-helix transcriptional regulator</fullName>
    </submittedName>
</protein>
<evidence type="ECO:0000313" key="6">
    <source>
        <dbReference type="Proteomes" id="UP000663090"/>
    </source>
</evidence>
<accession>A0ABX7N5Z5</accession>
<evidence type="ECO:0000256" key="3">
    <source>
        <dbReference type="ARBA" id="ARBA00023163"/>
    </source>
</evidence>
<evidence type="ECO:0000256" key="1">
    <source>
        <dbReference type="ARBA" id="ARBA00023015"/>
    </source>
</evidence>